<evidence type="ECO:0000313" key="2">
    <source>
        <dbReference type="Proteomes" id="UP000027665"/>
    </source>
</evidence>
<name>A0A073IV02_9BACT</name>
<keyword evidence="2" id="KW-1185">Reference proteome</keyword>
<dbReference type="STRING" id="2754.EH55_10610"/>
<dbReference type="Proteomes" id="UP000027665">
    <property type="component" value="Unassembled WGS sequence"/>
</dbReference>
<reference evidence="1 2" key="1">
    <citation type="submission" date="2014-04" db="EMBL/GenBank/DDBJ databases">
        <title>Draft Genome Sequence of Synergistes jonesii.</title>
        <authorList>
            <person name="Coil D.A."/>
            <person name="Eisen J.A."/>
            <person name="Holland-Moritz H.E."/>
        </authorList>
    </citation>
    <scope>NUCLEOTIDE SEQUENCE [LARGE SCALE GENOMIC DNA]</scope>
    <source>
        <strain evidence="1 2">78-1</strain>
    </source>
</reference>
<comment type="caution">
    <text evidence="1">The sequence shown here is derived from an EMBL/GenBank/DDBJ whole genome shotgun (WGS) entry which is preliminary data.</text>
</comment>
<dbReference type="EMBL" id="JMKI01000005">
    <property type="protein sequence ID" value="KEJ93306.1"/>
    <property type="molecule type" value="Genomic_DNA"/>
</dbReference>
<evidence type="ECO:0000313" key="1">
    <source>
        <dbReference type="EMBL" id="KEJ93306.1"/>
    </source>
</evidence>
<organism evidence="1 2">
    <name type="scientific">Synergistes jonesii</name>
    <dbReference type="NCBI Taxonomy" id="2754"/>
    <lineage>
        <taxon>Bacteria</taxon>
        <taxon>Thermotogati</taxon>
        <taxon>Synergistota</taxon>
        <taxon>Synergistia</taxon>
        <taxon>Synergistales</taxon>
        <taxon>Synergistaceae</taxon>
        <taxon>Synergistes</taxon>
    </lineage>
</organism>
<dbReference type="OrthoDB" id="10009829at2"/>
<gene>
    <name evidence="1" type="ORF">EH55_10610</name>
</gene>
<dbReference type="AlphaFoldDB" id="A0A073IV02"/>
<sequence>MSVKPEARRVTRIAALLLLLTMLSIFSAMPLHHAGHLCSGAECPLCLAVAEWREGCAAPLPGDSPDAAESYGDAGETKRPLLPYLISQTPTSLKTEMDN</sequence>
<protein>
    <submittedName>
        <fullName evidence="1">Uncharacterized protein</fullName>
    </submittedName>
</protein>
<proteinExistence type="predicted"/>
<dbReference type="GeneID" id="90982689"/>
<dbReference type="RefSeq" id="WP_037974356.1">
    <property type="nucleotide sequence ID" value="NZ_JMKI01000005.1"/>
</dbReference>
<accession>A0A073IV02</accession>